<sequence>MRLGLATPVVIQVPGTASSWEAEGGVEDISQIASAADELGFAYLTCSEHVAVPADAAAGRGTTYWDPLATLAFLAARTQSIRLVTSVVVLGYHHPLELAKRYGTLDRLSGGRLTLGVGVGSLREEFDLLGCAWEDRGARADDAMKALRASLSSTRPAYHGAFYGFDSMIVQPCAVQPRVPIWVGGRTRRSLRRAVDLGDGWTPFGLTIEELTKYLGSVDLPESFAVVLSTPPMDPLDAPQQTLDRIGRLTDIGATDVSCVIAARSSAHFRDQLIALAELADLSRREGR</sequence>
<gene>
    <name evidence="6" type="ORF">MU0102_004336</name>
</gene>
<keyword evidence="7" id="KW-1185">Reference proteome</keyword>
<keyword evidence="1" id="KW-0285">Flavoprotein</keyword>
<keyword evidence="4" id="KW-0503">Monooxygenase</keyword>
<dbReference type="InterPro" id="IPR036661">
    <property type="entry name" value="Luciferase-like_sf"/>
</dbReference>
<evidence type="ECO:0000259" key="5">
    <source>
        <dbReference type="Pfam" id="PF00296"/>
    </source>
</evidence>
<dbReference type="PANTHER" id="PTHR42847:SF4">
    <property type="entry name" value="ALKANESULFONATE MONOOXYGENASE-RELATED"/>
    <property type="match status" value="1"/>
</dbReference>
<accession>A0ABN9NRL7</accession>
<evidence type="ECO:0000313" key="6">
    <source>
        <dbReference type="EMBL" id="CAJ1510759.1"/>
    </source>
</evidence>
<dbReference type="InterPro" id="IPR019921">
    <property type="entry name" value="Lucif-like_OxRdtase_Rv2161c"/>
</dbReference>
<protein>
    <submittedName>
        <fullName evidence="6">LLM class F420-dependent oxidoreductase</fullName>
        <ecNumber evidence="6">1.-.-.-</ecNumber>
    </submittedName>
</protein>
<dbReference type="EC" id="1.-.-.-" evidence="6"/>
<dbReference type="Pfam" id="PF00296">
    <property type="entry name" value="Bac_luciferase"/>
    <property type="match status" value="1"/>
</dbReference>
<dbReference type="EMBL" id="OY726398">
    <property type="protein sequence ID" value="CAJ1510759.1"/>
    <property type="molecule type" value="Genomic_DNA"/>
</dbReference>
<keyword evidence="3 6" id="KW-0560">Oxidoreductase</keyword>
<reference evidence="6 7" key="1">
    <citation type="submission" date="2023-08" db="EMBL/GenBank/DDBJ databases">
        <authorList>
            <person name="Folkvardsen B D."/>
            <person name="Norman A."/>
        </authorList>
    </citation>
    <scope>NUCLEOTIDE SEQUENCE [LARGE SCALE GENOMIC DNA]</scope>
    <source>
        <strain evidence="6 7">Mu0102</strain>
    </source>
</reference>
<dbReference type="RefSeq" id="WP_308484967.1">
    <property type="nucleotide sequence ID" value="NZ_OY726398.1"/>
</dbReference>
<evidence type="ECO:0000256" key="4">
    <source>
        <dbReference type="ARBA" id="ARBA00023033"/>
    </source>
</evidence>
<dbReference type="SUPFAM" id="SSF51679">
    <property type="entry name" value="Bacterial luciferase-like"/>
    <property type="match status" value="1"/>
</dbReference>
<feature type="domain" description="Luciferase-like" evidence="5">
    <location>
        <begin position="1"/>
        <end position="207"/>
    </location>
</feature>
<dbReference type="NCBIfam" id="TIGR03619">
    <property type="entry name" value="F420_Rv2161c"/>
    <property type="match status" value="1"/>
</dbReference>
<dbReference type="Proteomes" id="UP001190464">
    <property type="component" value="Chromosome"/>
</dbReference>
<evidence type="ECO:0000313" key="7">
    <source>
        <dbReference type="Proteomes" id="UP001190464"/>
    </source>
</evidence>
<name>A0ABN9NRL7_9MYCO</name>
<dbReference type="InterPro" id="IPR050172">
    <property type="entry name" value="SsuD_RutA_monooxygenase"/>
</dbReference>
<evidence type="ECO:0000256" key="3">
    <source>
        <dbReference type="ARBA" id="ARBA00023002"/>
    </source>
</evidence>
<proteinExistence type="predicted"/>
<dbReference type="PANTHER" id="PTHR42847">
    <property type="entry name" value="ALKANESULFONATE MONOOXYGENASE"/>
    <property type="match status" value="1"/>
</dbReference>
<evidence type="ECO:0000256" key="1">
    <source>
        <dbReference type="ARBA" id="ARBA00022630"/>
    </source>
</evidence>
<organism evidence="6 7">
    <name type="scientific">[Mycobacterium] holstebronense</name>
    <dbReference type="NCBI Taxonomy" id="3064288"/>
    <lineage>
        <taxon>Bacteria</taxon>
        <taxon>Bacillati</taxon>
        <taxon>Actinomycetota</taxon>
        <taxon>Actinomycetes</taxon>
        <taxon>Mycobacteriales</taxon>
        <taxon>Mycobacteriaceae</taxon>
        <taxon>Mycolicibacterium</taxon>
    </lineage>
</organism>
<evidence type="ECO:0000256" key="2">
    <source>
        <dbReference type="ARBA" id="ARBA00022643"/>
    </source>
</evidence>
<dbReference type="InterPro" id="IPR011251">
    <property type="entry name" value="Luciferase-like_dom"/>
</dbReference>
<dbReference type="Gene3D" id="3.20.20.30">
    <property type="entry name" value="Luciferase-like domain"/>
    <property type="match status" value="1"/>
</dbReference>
<keyword evidence="2" id="KW-0288">FMN</keyword>
<dbReference type="GO" id="GO:0016491">
    <property type="term" value="F:oxidoreductase activity"/>
    <property type="evidence" value="ECO:0007669"/>
    <property type="project" value="UniProtKB-KW"/>
</dbReference>